<dbReference type="EC" id="3.1.1.-" evidence="2"/>
<dbReference type="GO" id="GO:0005737">
    <property type="term" value="C:cytoplasm"/>
    <property type="evidence" value="ECO:0007669"/>
    <property type="project" value="UniProtKB-SubCell"/>
</dbReference>
<dbReference type="Pfam" id="PF02580">
    <property type="entry name" value="Tyr_Deacylase"/>
    <property type="match status" value="1"/>
</dbReference>
<evidence type="ECO:0000256" key="2">
    <source>
        <dbReference type="HAMAP-Rule" id="MF_00518"/>
    </source>
</evidence>
<comment type="catalytic activity">
    <reaction evidence="2">
        <text>glycyl-tRNA(Ala) + H2O = tRNA(Ala) + glycine + H(+)</text>
        <dbReference type="Rhea" id="RHEA:53744"/>
        <dbReference type="Rhea" id="RHEA-COMP:9657"/>
        <dbReference type="Rhea" id="RHEA-COMP:13640"/>
        <dbReference type="ChEBI" id="CHEBI:15377"/>
        <dbReference type="ChEBI" id="CHEBI:15378"/>
        <dbReference type="ChEBI" id="CHEBI:57305"/>
        <dbReference type="ChEBI" id="CHEBI:78442"/>
        <dbReference type="ChEBI" id="CHEBI:78522"/>
    </reaction>
</comment>
<comment type="domain">
    <text evidence="2">A Gly-cisPro motif from one monomer fits into the active site of the other monomer to allow specific chiral rejection of L-amino acids.</text>
</comment>
<dbReference type="Gene3D" id="3.50.80.10">
    <property type="entry name" value="D-tyrosyl-tRNA(Tyr) deacylase"/>
    <property type="match status" value="1"/>
</dbReference>
<dbReference type="AlphaFoldDB" id="A0A7W8DLE6"/>
<keyword evidence="2 3" id="KW-0378">Hydrolase</keyword>
<evidence type="ECO:0000256" key="1">
    <source>
        <dbReference type="ARBA" id="ARBA00009673"/>
    </source>
</evidence>
<dbReference type="GO" id="GO:0000049">
    <property type="term" value="F:tRNA binding"/>
    <property type="evidence" value="ECO:0007669"/>
    <property type="project" value="UniProtKB-UniRule"/>
</dbReference>
<dbReference type="FunFam" id="3.50.80.10:FF:000001">
    <property type="entry name" value="D-aminoacyl-tRNA deacylase"/>
    <property type="match status" value="1"/>
</dbReference>
<dbReference type="GO" id="GO:0051500">
    <property type="term" value="F:D-tyrosyl-tRNA(Tyr) deacylase activity"/>
    <property type="evidence" value="ECO:0007669"/>
    <property type="project" value="TreeGrafter"/>
</dbReference>
<dbReference type="SUPFAM" id="SSF69500">
    <property type="entry name" value="DTD-like"/>
    <property type="match status" value="1"/>
</dbReference>
<dbReference type="HAMAP" id="MF_00518">
    <property type="entry name" value="Deacylase_Dtd"/>
    <property type="match status" value="1"/>
</dbReference>
<dbReference type="PANTHER" id="PTHR10472">
    <property type="entry name" value="D-TYROSYL-TRNA TYR DEACYLASE"/>
    <property type="match status" value="1"/>
</dbReference>
<proteinExistence type="inferred from homology"/>
<dbReference type="GO" id="GO:0043908">
    <property type="term" value="F:Ser(Gly)-tRNA(Ala) hydrolase activity"/>
    <property type="evidence" value="ECO:0007669"/>
    <property type="project" value="UniProtKB-UniRule"/>
</dbReference>
<comment type="catalytic activity">
    <reaction evidence="2">
        <text>a D-aminoacyl-tRNA + H2O = a tRNA + a D-alpha-amino acid + H(+)</text>
        <dbReference type="Rhea" id="RHEA:13953"/>
        <dbReference type="Rhea" id="RHEA-COMP:10123"/>
        <dbReference type="Rhea" id="RHEA-COMP:10124"/>
        <dbReference type="ChEBI" id="CHEBI:15377"/>
        <dbReference type="ChEBI" id="CHEBI:15378"/>
        <dbReference type="ChEBI" id="CHEBI:59871"/>
        <dbReference type="ChEBI" id="CHEBI:78442"/>
        <dbReference type="ChEBI" id="CHEBI:79333"/>
        <dbReference type="EC" id="3.1.1.96"/>
    </reaction>
</comment>
<dbReference type="InterPro" id="IPR023509">
    <property type="entry name" value="DTD-like_sf"/>
</dbReference>
<comment type="function">
    <text evidence="2">An aminoacyl-tRNA editing enzyme that deacylates mischarged D-aminoacyl-tRNAs. Also deacylates mischarged glycyl-tRNA(Ala), protecting cells against glycine mischarging by AlaRS. Acts via tRNA-based rather than protein-based catalysis; rejects L-amino acids rather than detecting D-amino acids in the active site. By recycling D-aminoacyl-tRNA to D-amino acids and free tRNA molecules, this enzyme counteracts the toxicity associated with the formation of D-aminoacyl-tRNA entities in vivo and helps enforce protein L-homochirality.</text>
</comment>
<dbReference type="CDD" id="cd00563">
    <property type="entry name" value="Dtyr_deacylase"/>
    <property type="match status" value="1"/>
</dbReference>
<dbReference type="EMBL" id="JACHIG010000009">
    <property type="protein sequence ID" value="MBB5034233.1"/>
    <property type="molecule type" value="Genomic_DNA"/>
</dbReference>
<dbReference type="GO" id="GO:0019478">
    <property type="term" value="P:D-amino acid catabolic process"/>
    <property type="evidence" value="ECO:0007669"/>
    <property type="project" value="UniProtKB-UniRule"/>
</dbReference>
<dbReference type="GO" id="GO:0106026">
    <property type="term" value="F:Gly-tRNA(Ala) deacylase activity"/>
    <property type="evidence" value="ECO:0007669"/>
    <property type="project" value="UniProtKB-UniRule"/>
</dbReference>
<keyword evidence="2" id="KW-0963">Cytoplasm</keyword>
<comment type="subcellular location">
    <subcellularLocation>
        <location evidence="2">Cytoplasm</location>
    </subcellularLocation>
</comment>
<accession>A0A7W8DLE6</accession>
<dbReference type="PANTHER" id="PTHR10472:SF5">
    <property type="entry name" value="D-AMINOACYL-TRNA DEACYLASE 1"/>
    <property type="match status" value="1"/>
</dbReference>
<dbReference type="EC" id="3.1.1.96" evidence="2"/>
<reference evidence="3 4" key="1">
    <citation type="submission" date="2020-08" db="EMBL/GenBank/DDBJ databases">
        <title>Genomic Encyclopedia of Type Strains, Phase IV (KMG-IV): sequencing the most valuable type-strain genomes for metagenomic binning, comparative biology and taxonomic classification.</title>
        <authorList>
            <person name="Goeker M."/>
        </authorList>
    </citation>
    <scope>NUCLEOTIDE SEQUENCE [LARGE SCALE GENOMIC DNA]</scope>
    <source>
        <strain evidence="3 4">DSM 12252</strain>
    </source>
</reference>
<protein>
    <recommendedName>
        <fullName evidence="2">D-aminoacyl-tRNA deacylase</fullName>
        <shortName evidence="2">DTD</shortName>
        <ecNumber evidence="2">3.1.1.96</ecNumber>
    </recommendedName>
    <alternativeName>
        <fullName evidence="2">Gly-tRNA(Ala) deacylase</fullName>
        <ecNumber evidence="2">3.1.1.-</ecNumber>
    </alternativeName>
</protein>
<keyword evidence="2" id="KW-0820">tRNA-binding</keyword>
<keyword evidence="4" id="KW-1185">Reference proteome</keyword>
<dbReference type="NCBIfam" id="TIGR00256">
    <property type="entry name" value="D-aminoacyl-tRNA deacylase"/>
    <property type="match status" value="1"/>
</dbReference>
<keyword evidence="2" id="KW-0694">RNA-binding</keyword>
<organism evidence="3 4">
    <name type="scientific">Prosthecobacter vanneervenii</name>
    <dbReference type="NCBI Taxonomy" id="48466"/>
    <lineage>
        <taxon>Bacteria</taxon>
        <taxon>Pseudomonadati</taxon>
        <taxon>Verrucomicrobiota</taxon>
        <taxon>Verrucomicrobiia</taxon>
        <taxon>Verrucomicrobiales</taxon>
        <taxon>Verrucomicrobiaceae</taxon>
        <taxon>Prosthecobacter</taxon>
    </lineage>
</organism>
<comment type="subunit">
    <text evidence="2">Homodimer.</text>
</comment>
<comment type="caution">
    <text evidence="3">The sequence shown here is derived from an EMBL/GenBank/DDBJ whole genome shotgun (WGS) entry which is preliminary data.</text>
</comment>
<dbReference type="Proteomes" id="UP000590740">
    <property type="component" value="Unassembled WGS sequence"/>
</dbReference>
<sequence>MRLVLQRVSSASVTVDGSITGQIGTGFMILAGIEGEDTLDDLTWLVQKVTQMRVFGDAEGKMNLSVKDVGGDLLVVSQFTLHASTKKGNRPSFIRAARPEIAIPLYEQFLALLETEMGRPVARGIFGADMKVALVNDGPVTICIDSRARE</sequence>
<feature type="short sequence motif" description="Gly-cisPro motif, important for rejection of L-amino acids" evidence="2">
    <location>
        <begin position="138"/>
        <end position="139"/>
    </location>
</feature>
<gene>
    <name evidence="2" type="primary">dtd</name>
    <name evidence="3" type="ORF">HNQ65_003827</name>
</gene>
<evidence type="ECO:0000313" key="3">
    <source>
        <dbReference type="EMBL" id="MBB5034233.1"/>
    </source>
</evidence>
<dbReference type="InterPro" id="IPR003732">
    <property type="entry name" value="Daa-tRNA_deacyls_DTD"/>
</dbReference>
<evidence type="ECO:0000313" key="4">
    <source>
        <dbReference type="Proteomes" id="UP000590740"/>
    </source>
</evidence>
<comment type="similarity">
    <text evidence="1 2">Belongs to the DTD family.</text>
</comment>
<name>A0A7W8DLE6_9BACT</name>
<dbReference type="RefSeq" id="WP_184341845.1">
    <property type="nucleotide sequence ID" value="NZ_JACHIG010000009.1"/>
</dbReference>